<dbReference type="Proteomes" id="UP001053296">
    <property type="component" value="Chromosome"/>
</dbReference>
<evidence type="ECO:0000313" key="5">
    <source>
        <dbReference type="Proteomes" id="UP001053296"/>
    </source>
</evidence>
<dbReference type="InterPro" id="IPR000644">
    <property type="entry name" value="CBS_dom"/>
</dbReference>
<proteinExistence type="predicted"/>
<gene>
    <name evidence="4" type="ORF">PSDVSF_21260</name>
</gene>
<dbReference type="PANTHER" id="PTHR43080:SF2">
    <property type="entry name" value="CBS DOMAIN-CONTAINING PROTEIN"/>
    <property type="match status" value="1"/>
</dbReference>
<evidence type="ECO:0000256" key="2">
    <source>
        <dbReference type="PROSITE-ProRule" id="PRU00703"/>
    </source>
</evidence>
<sequence>MLIENWMTKDVITITPDRSMMKASKVMKDKNISRIPVVDDNGKLIGIVSDRDIKDASPSKATTLDMHELYYLLSEIKIQDIMTKKVKSIKETETVEKAAVLMLEGNFGGLPVLDEEEKVVGIITDTDIFKVLVEISGVYEGGTQVCLSIKTASGSLSPVIEFLKNHNARVMSIMTQNVPAEAPIKDIYIRLRDMEKPEFKRLQEAMAKEFDVKYWTIDSVHTVL</sequence>
<dbReference type="EMBL" id="AP024485">
    <property type="protein sequence ID" value="BCS88884.1"/>
    <property type="molecule type" value="Genomic_DNA"/>
</dbReference>
<protein>
    <submittedName>
        <fullName evidence="4">Membrane protein</fullName>
    </submittedName>
</protein>
<dbReference type="PANTHER" id="PTHR43080">
    <property type="entry name" value="CBS DOMAIN-CONTAINING PROTEIN CBSX3, MITOCHONDRIAL"/>
    <property type="match status" value="1"/>
</dbReference>
<keyword evidence="5" id="KW-1185">Reference proteome</keyword>
<dbReference type="SMART" id="SM00116">
    <property type="entry name" value="CBS"/>
    <property type="match status" value="2"/>
</dbReference>
<dbReference type="InterPro" id="IPR046342">
    <property type="entry name" value="CBS_dom_sf"/>
</dbReference>
<keyword evidence="1 2" id="KW-0129">CBS domain</keyword>
<feature type="domain" description="CBS" evidence="3">
    <location>
        <begin position="7"/>
        <end position="66"/>
    </location>
</feature>
<evidence type="ECO:0000313" key="4">
    <source>
        <dbReference type="EMBL" id="BCS88884.1"/>
    </source>
</evidence>
<dbReference type="CDD" id="cd04584">
    <property type="entry name" value="CBS_pair_AcuB_like"/>
    <property type="match status" value="1"/>
</dbReference>
<organism evidence="4 5">
    <name type="scientific">Pseudodesulfovibrio sediminis</name>
    <dbReference type="NCBI Taxonomy" id="2810563"/>
    <lineage>
        <taxon>Bacteria</taxon>
        <taxon>Pseudomonadati</taxon>
        <taxon>Thermodesulfobacteriota</taxon>
        <taxon>Desulfovibrionia</taxon>
        <taxon>Desulfovibrionales</taxon>
        <taxon>Desulfovibrionaceae</taxon>
    </lineage>
</organism>
<feature type="domain" description="CBS" evidence="3">
    <location>
        <begin position="82"/>
        <end position="140"/>
    </location>
</feature>
<evidence type="ECO:0000259" key="3">
    <source>
        <dbReference type="PROSITE" id="PS51371"/>
    </source>
</evidence>
<dbReference type="Gene3D" id="3.10.580.10">
    <property type="entry name" value="CBS-domain"/>
    <property type="match status" value="2"/>
</dbReference>
<evidence type="ECO:0000256" key="1">
    <source>
        <dbReference type="ARBA" id="ARBA00023122"/>
    </source>
</evidence>
<dbReference type="Pfam" id="PF00571">
    <property type="entry name" value="CBS"/>
    <property type="match status" value="2"/>
</dbReference>
<accession>A0ABN6EV01</accession>
<reference evidence="4" key="1">
    <citation type="journal article" date="2022" name="Arch. Microbiol.">
        <title>Pseudodesulfovibrio sediminis sp. nov., a mesophilic and neutrophilic sulfate-reducing bacterium isolated from sediment of a brackish lake.</title>
        <authorList>
            <person name="Takahashi A."/>
            <person name="Kojima H."/>
            <person name="Watanabe M."/>
            <person name="Fukui M."/>
        </authorList>
    </citation>
    <scope>NUCLEOTIDE SEQUENCE</scope>
    <source>
        <strain evidence="4">SF6</strain>
    </source>
</reference>
<dbReference type="PROSITE" id="PS51371">
    <property type="entry name" value="CBS"/>
    <property type="match status" value="2"/>
</dbReference>
<dbReference type="SUPFAM" id="SSF54631">
    <property type="entry name" value="CBS-domain pair"/>
    <property type="match status" value="1"/>
</dbReference>
<name>A0ABN6EV01_9BACT</name>
<dbReference type="RefSeq" id="WP_229590880.1">
    <property type="nucleotide sequence ID" value="NZ_AP024485.1"/>
</dbReference>
<dbReference type="InterPro" id="IPR051257">
    <property type="entry name" value="Diverse_CBS-Domain"/>
</dbReference>